<accession>A0A4R4EDK3</accession>
<dbReference type="RefSeq" id="WP_132418097.1">
    <property type="nucleotide sequence ID" value="NZ_SKFG01000009.1"/>
</dbReference>
<name>A0A4R4EDK3_9BACL</name>
<protein>
    <recommendedName>
        <fullName evidence="6">Pectate lyase superfamily protein domain-containing protein</fullName>
    </recommendedName>
</protein>
<feature type="domain" description="Right handed beta helix" evidence="3">
    <location>
        <begin position="272"/>
        <end position="422"/>
    </location>
</feature>
<sequence>MRKVWARYAIVVTLSVLIIGAFFFLIDENDQTVDTGYQIVHAQNFGATGDGITDDSEAFQKAIDSVSSSGEVRVPAGIFMIRNVVIKSGIKLIGEGETSVLKLPADGKVWDMVLITGGDVKAENVTISNLTIDGSADLIGLRDVQMHGIDIQGGSKNVVIRNMNFQNMCGDGIRITEDGKLKTIPQKIDIENNRFQTIGRQDIAVVHAYDVTITKNYGTGALDIEPEKPMIKNVVVTDSSFARLDATSANRIQSAEIMVKNSQFEESLLWAIKGIEVDHSTIKHMRISNASHVTISNNTMMMLEIFPPSGKSSSNITITNNVIENSSNNRTEAMLGFSDQQGVGIYMWNTADTIVSNNIIRAEAAGIYLSSGCEGITIKDNTIERLQGTMSPENGLVAVRKTKDLTVVNNTFTGWPDSISVDVSNKDYAKMIANNSFVGSNIQ</sequence>
<dbReference type="InterPro" id="IPR006626">
    <property type="entry name" value="PbH1"/>
</dbReference>
<gene>
    <name evidence="4" type="ORF">E0485_11085</name>
</gene>
<keyword evidence="5" id="KW-1185">Reference proteome</keyword>
<evidence type="ECO:0000259" key="3">
    <source>
        <dbReference type="Pfam" id="PF13229"/>
    </source>
</evidence>
<feature type="transmembrane region" description="Helical" evidence="1">
    <location>
        <begin position="7"/>
        <end position="26"/>
    </location>
</feature>
<dbReference type="Proteomes" id="UP000295418">
    <property type="component" value="Unassembled WGS sequence"/>
</dbReference>
<dbReference type="AlphaFoldDB" id="A0A4R4EDK3"/>
<keyword evidence="1" id="KW-1133">Transmembrane helix</keyword>
<evidence type="ECO:0000259" key="2">
    <source>
        <dbReference type="Pfam" id="PF12708"/>
    </source>
</evidence>
<dbReference type="SMART" id="SM00710">
    <property type="entry name" value="PbH1"/>
    <property type="match status" value="7"/>
</dbReference>
<dbReference type="Pfam" id="PF13229">
    <property type="entry name" value="Beta_helix"/>
    <property type="match status" value="1"/>
</dbReference>
<comment type="caution">
    <text evidence="4">The sequence shown here is derived from an EMBL/GenBank/DDBJ whole genome shotgun (WGS) entry which is preliminary data.</text>
</comment>
<dbReference type="OrthoDB" id="6502305at2"/>
<dbReference type="InterPro" id="IPR012334">
    <property type="entry name" value="Pectin_lyas_fold"/>
</dbReference>
<dbReference type="EMBL" id="SKFG01000009">
    <property type="protein sequence ID" value="TCZ77527.1"/>
    <property type="molecule type" value="Genomic_DNA"/>
</dbReference>
<reference evidence="4 5" key="1">
    <citation type="submission" date="2019-03" db="EMBL/GenBank/DDBJ databases">
        <authorList>
            <person name="Kim M.K.M."/>
        </authorList>
    </citation>
    <scope>NUCLEOTIDE SEQUENCE [LARGE SCALE GENOMIC DNA]</scope>
    <source>
        <strain evidence="4 5">18JY21-1</strain>
    </source>
</reference>
<feature type="domain" description="Rhamnogalacturonase A/B/Epimerase-like pectate lyase" evidence="2">
    <location>
        <begin position="41"/>
        <end position="217"/>
    </location>
</feature>
<keyword evidence="1" id="KW-0812">Transmembrane</keyword>
<dbReference type="Gene3D" id="2.160.20.10">
    <property type="entry name" value="Single-stranded right-handed beta-helix, Pectin lyase-like"/>
    <property type="match status" value="1"/>
</dbReference>
<evidence type="ECO:0000256" key="1">
    <source>
        <dbReference type="SAM" id="Phobius"/>
    </source>
</evidence>
<proteinExistence type="predicted"/>
<evidence type="ECO:0000313" key="4">
    <source>
        <dbReference type="EMBL" id="TCZ77527.1"/>
    </source>
</evidence>
<dbReference type="PANTHER" id="PTHR36453">
    <property type="entry name" value="SECRETED PROTEIN-RELATED"/>
    <property type="match status" value="1"/>
</dbReference>
<evidence type="ECO:0000313" key="5">
    <source>
        <dbReference type="Proteomes" id="UP000295418"/>
    </source>
</evidence>
<evidence type="ECO:0008006" key="6">
    <source>
        <dbReference type="Google" id="ProtNLM"/>
    </source>
</evidence>
<keyword evidence="1" id="KW-0472">Membrane</keyword>
<dbReference type="InterPro" id="IPR039448">
    <property type="entry name" value="Beta_helix"/>
</dbReference>
<dbReference type="NCBIfam" id="TIGR03804">
    <property type="entry name" value="para_beta_helix"/>
    <property type="match status" value="1"/>
</dbReference>
<dbReference type="PANTHER" id="PTHR36453:SF1">
    <property type="entry name" value="RIGHT HANDED BETA HELIX DOMAIN-CONTAINING PROTEIN"/>
    <property type="match status" value="1"/>
</dbReference>
<dbReference type="SUPFAM" id="SSF51126">
    <property type="entry name" value="Pectin lyase-like"/>
    <property type="match status" value="1"/>
</dbReference>
<dbReference type="InterPro" id="IPR022441">
    <property type="entry name" value="Para_beta_helix_rpt-2"/>
</dbReference>
<dbReference type="Pfam" id="PF12708">
    <property type="entry name" value="Pect-lyase_RHGA_epim"/>
    <property type="match status" value="1"/>
</dbReference>
<dbReference type="InterPro" id="IPR024535">
    <property type="entry name" value="RHGA/B-epi-like_pectate_lyase"/>
</dbReference>
<organism evidence="4 5">
    <name type="scientific">Paenibacillus albiflavus</name>
    <dbReference type="NCBI Taxonomy" id="2545760"/>
    <lineage>
        <taxon>Bacteria</taxon>
        <taxon>Bacillati</taxon>
        <taxon>Bacillota</taxon>
        <taxon>Bacilli</taxon>
        <taxon>Bacillales</taxon>
        <taxon>Paenibacillaceae</taxon>
        <taxon>Paenibacillus</taxon>
    </lineage>
</organism>
<dbReference type="InterPro" id="IPR011050">
    <property type="entry name" value="Pectin_lyase_fold/virulence"/>
</dbReference>